<dbReference type="EMBL" id="BSOW01000028">
    <property type="protein sequence ID" value="GLR89760.1"/>
    <property type="molecule type" value="Genomic_DNA"/>
</dbReference>
<dbReference type="InterPro" id="IPR027417">
    <property type="entry name" value="P-loop_NTPase"/>
</dbReference>
<evidence type="ECO:0000259" key="1">
    <source>
        <dbReference type="Pfam" id="PF00931"/>
    </source>
</evidence>
<gene>
    <name evidence="2" type="ORF">GCM10007857_64740</name>
</gene>
<proteinExistence type="predicted"/>
<dbReference type="Gene3D" id="3.40.50.300">
    <property type="entry name" value="P-loop containing nucleotide triphosphate hydrolases"/>
    <property type="match status" value="1"/>
</dbReference>
<evidence type="ECO:0000313" key="3">
    <source>
        <dbReference type="Proteomes" id="UP001156905"/>
    </source>
</evidence>
<sequence>MGGIGKSALAVEYAYRYRDHYDGVWWCAARLAIDQYKGLTELGIKLGILGAEEPNGQAAARRTLEHLTEKYPNFLLIYDDLQDQKSLLLPTEHVRVLLTSRIANWISLAQSLSVDVLAPPAAVEFLEIYANREGDKGGVLLAGVLGRLPLALEHAAAYCLHTGISFADYAERAKSLIQRDPLDDPDAGSVYATFKIAIGHVAKGCAAATSVMEFLGCCGHDRIPGTLVEGAAADQGEREVALIALSRMSLIKNIRLQSGAPAVSVHRVVQLVARSIAELEGRDRQVIDQIMMRLLAVFPADDYQDKEVFDLCLNLMPHLLVWRDTQSGAPTIGKDGSALLGRAISAFVVQTRAIPDVRSKIEPLRNLIRELLGLDPPGADPLPDGIDQLVRGLKTIYPDFPATRAGLANLIRTGRIPNYRQTMSALECNLEIFDEIVGPEAANVQKLLRLTTYFVERHWRELDRFFIVLQQFVGLHP</sequence>
<dbReference type="InterPro" id="IPR002182">
    <property type="entry name" value="NB-ARC"/>
</dbReference>
<keyword evidence="3" id="KW-1185">Reference proteome</keyword>
<accession>A0ABQ6B7W1</accession>
<dbReference type="PANTHER" id="PTHR35205">
    <property type="entry name" value="NB-ARC AND TPR DOMAIN PROTEIN"/>
    <property type="match status" value="1"/>
</dbReference>
<organism evidence="2 3">
    <name type="scientific">Bradyrhizobium iriomotense</name>
    <dbReference type="NCBI Taxonomy" id="441950"/>
    <lineage>
        <taxon>Bacteria</taxon>
        <taxon>Pseudomonadati</taxon>
        <taxon>Pseudomonadota</taxon>
        <taxon>Alphaproteobacteria</taxon>
        <taxon>Hyphomicrobiales</taxon>
        <taxon>Nitrobacteraceae</taxon>
        <taxon>Bradyrhizobium</taxon>
    </lineage>
</organism>
<dbReference type="SUPFAM" id="SSF52540">
    <property type="entry name" value="P-loop containing nucleoside triphosphate hydrolases"/>
    <property type="match status" value="1"/>
</dbReference>
<dbReference type="Pfam" id="PF00931">
    <property type="entry name" value="NB-ARC"/>
    <property type="match status" value="1"/>
</dbReference>
<protein>
    <recommendedName>
        <fullName evidence="1">NB-ARC domain-containing protein</fullName>
    </recommendedName>
</protein>
<comment type="caution">
    <text evidence="2">The sequence shown here is derived from an EMBL/GenBank/DDBJ whole genome shotgun (WGS) entry which is preliminary data.</text>
</comment>
<dbReference type="Proteomes" id="UP001156905">
    <property type="component" value="Unassembled WGS sequence"/>
</dbReference>
<name>A0ABQ6B7W1_9BRAD</name>
<feature type="domain" description="NB-ARC" evidence="1">
    <location>
        <begin position="1"/>
        <end position="132"/>
    </location>
</feature>
<reference evidence="3" key="1">
    <citation type="journal article" date="2019" name="Int. J. Syst. Evol. Microbiol.">
        <title>The Global Catalogue of Microorganisms (GCM) 10K type strain sequencing project: providing services to taxonomists for standard genome sequencing and annotation.</title>
        <authorList>
            <consortium name="The Broad Institute Genomics Platform"/>
            <consortium name="The Broad Institute Genome Sequencing Center for Infectious Disease"/>
            <person name="Wu L."/>
            <person name="Ma J."/>
        </authorList>
    </citation>
    <scope>NUCLEOTIDE SEQUENCE [LARGE SCALE GENOMIC DNA]</scope>
    <source>
        <strain evidence="3">NBRC 102520</strain>
    </source>
</reference>
<dbReference type="PANTHER" id="PTHR35205:SF1">
    <property type="entry name" value="ZU5 DOMAIN-CONTAINING PROTEIN"/>
    <property type="match status" value="1"/>
</dbReference>
<evidence type="ECO:0000313" key="2">
    <source>
        <dbReference type="EMBL" id="GLR89760.1"/>
    </source>
</evidence>